<feature type="signal peptide" evidence="1">
    <location>
        <begin position="1"/>
        <end position="22"/>
    </location>
</feature>
<name>A0A7W5DQT1_9PORP</name>
<reference evidence="2 3" key="1">
    <citation type="submission" date="2020-08" db="EMBL/GenBank/DDBJ databases">
        <title>Genomic Encyclopedia of Type Strains, Phase IV (KMG-IV): sequencing the most valuable type-strain genomes for metagenomic binning, comparative biology and taxonomic classification.</title>
        <authorList>
            <person name="Goeker M."/>
        </authorList>
    </citation>
    <scope>NUCLEOTIDE SEQUENCE [LARGE SCALE GENOMIC DNA]</scope>
    <source>
        <strain evidence="2 3">DSM 27471</strain>
    </source>
</reference>
<keyword evidence="1" id="KW-0732">Signal</keyword>
<accession>A0A7W5DQT1</accession>
<comment type="caution">
    <text evidence="2">The sequence shown here is derived from an EMBL/GenBank/DDBJ whole genome shotgun (WGS) entry which is preliminary data.</text>
</comment>
<organism evidence="2 3">
    <name type="scientific">Microbacter margulisiae</name>
    <dbReference type="NCBI Taxonomy" id="1350067"/>
    <lineage>
        <taxon>Bacteria</taxon>
        <taxon>Pseudomonadati</taxon>
        <taxon>Bacteroidota</taxon>
        <taxon>Bacteroidia</taxon>
        <taxon>Bacteroidales</taxon>
        <taxon>Porphyromonadaceae</taxon>
        <taxon>Microbacter</taxon>
    </lineage>
</organism>
<dbReference type="AlphaFoldDB" id="A0A7W5DQT1"/>
<dbReference type="RefSeq" id="WP_183412442.1">
    <property type="nucleotide sequence ID" value="NZ_JACHYB010000001.1"/>
</dbReference>
<protein>
    <submittedName>
        <fullName evidence="2">Uncharacterized protein</fullName>
    </submittedName>
</protein>
<dbReference type="Proteomes" id="UP000544222">
    <property type="component" value="Unassembled WGS sequence"/>
</dbReference>
<sequence>MKKLIIIIISLLAYSAAGFSQSFDDNSVPKQVGQSPDTKSISTDSLHMVQTRDISFVSSITPAFQLNDTIPTVVPVYSNKLFSRMPFFVNEQFSVGLGKTYNNFKYENITSFGTTLLFHPVSKLNIAVTPVISHYLFGSPQLPSFTDFSATINASYDVSNRMVIKGYGQVSTASNKFLGYPPYVPQNACGVGVLYKVNKNIGIEVDVEQSKSNGVWYNEHNELPTDY</sequence>
<evidence type="ECO:0000256" key="1">
    <source>
        <dbReference type="SAM" id="SignalP"/>
    </source>
</evidence>
<keyword evidence="3" id="KW-1185">Reference proteome</keyword>
<evidence type="ECO:0000313" key="3">
    <source>
        <dbReference type="Proteomes" id="UP000544222"/>
    </source>
</evidence>
<dbReference type="EMBL" id="JACHYB010000001">
    <property type="protein sequence ID" value="MBB3186568.1"/>
    <property type="molecule type" value="Genomic_DNA"/>
</dbReference>
<gene>
    <name evidence="2" type="ORF">FHX64_000731</name>
</gene>
<dbReference type="InterPro" id="IPR011250">
    <property type="entry name" value="OMP/PagP_B-barrel"/>
</dbReference>
<proteinExistence type="predicted"/>
<feature type="chain" id="PRO_5030724564" evidence="1">
    <location>
        <begin position="23"/>
        <end position="227"/>
    </location>
</feature>
<dbReference type="SUPFAM" id="SSF56925">
    <property type="entry name" value="OMPA-like"/>
    <property type="match status" value="1"/>
</dbReference>
<evidence type="ECO:0000313" key="2">
    <source>
        <dbReference type="EMBL" id="MBB3186568.1"/>
    </source>
</evidence>